<dbReference type="AlphaFoldDB" id="A0A0R1L9B0"/>
<comment type="caution">
    <text evidence="1">The sequence shown here is derived from an EMBL/GenBank/DDBJ whole genome shotgun (WGS) entry which is preliminary data.</text>
</comment>
<evidence type="ECO:0000313" key="2">
    <source>
        <dbReference type="Proteomes" id="UP000051581"/>
    </source>
</evidence>
<accession>A0A0R1L9B0</accession>
<name>A0A0R1L9B0_9LACO</name>
<organism evidence="1 2">
    <name type="scientific">Lentilactobacillus sunkii DSM 19904</name>
    <dbReference type="NCBI Taxonomy" id="1423808"/>
    <lineage>
        <taxon>Bacteria</taxon>
        <taxon>Bacillati</taxon>
        <taxon>Bacillota</taxon>
        <taxon>Bacilli</taxon>
        <taxon>Lactobacillales</taxon>
        <taxon>Lactobacillaceae</taxon>
        <taxon>Lentilactobacillus</taxon>
    </lineage>
</organism>
<reference evidence="1 2" key="1">
    <citation type="journal article" date="2015" name="Genome Announc.">
        <title>Expanding the biotechnology potential of lactobacilli through comparative genomics of 213 strains and associated genera.</title>
        <authorList>
            <person name="Sun Z."/>
            <person name="Harris H.M."/>
            <person name="McCann A."/>
            <person name="Guo C."/>
            <person name="Argimon S."/>
            <person name="Zhang W."/>
            <person name="Yang X."/>
            <person name="Jeffery I.B."/>
            <person name="Cooney J.C."/>
            <person name="Kagawa T.F."/>
            <person name="Liu W."/>
            <person name="Song Y."/>
            <person name="Salvetti E."/>
            <person name="Wrobel A."/>
            <person name="Rasinkangas P."/>
            <person name="Parkhill J."/>
            <person name="Rea M.C."/>
            <person name="O'Sullivan O."/>
            <person name="Ritari J."/>
            <person name="Douillard F.P."/>
            <person name="Paul Ross R."/>
            <person name="Yang R."/>
            <person name="Briner A.E."/>
            <person name="Felis G.E."/>
            <person name="de Vos W.M."/>
            <person name="Barrangou R."/>
            <person name="Klaenhammer T.R."/>
            <person name="Caufield P.W."/>
            <person name="Cui Y."/>
            <person name="Zhang H."/>
            <person name="O'Toole P.W."/>
        </authorList>
    </citation>
    <scope>NUCLEOTIDE SEQUENCE [LARGE SCALE GENOMIC DNA]</scope>
    <source>
        <strain evidence="1 2">DSM 19904</strain>
    </source>
</reference>
<proteinExistence type="predicted"/>
<keyword evidence="2" id="KW-1185">Reference proteome</keyword>
<dbReference type="PATRIC" id="fig|1423808.3.peg.503"/>
<gene>
    <name evidence="1" type="ORF">FD17_GL000498</name>
</gene>
<sequence>MRFTGLWMSIIHNHPLNERLMMNLFGIRQHKITLKWLLFAFFTLLVLVPMSASASTNWKHLDMNSLGYASKQKVLKYNSVNWGEFEGDRQDLFKDTKHVEYKYAKHSRTMVMRYKNPQRYYLKTKYNYRKLIFRHGHKTPIITYYMKVGHDKWKFVNTIQFWMKKPIRY</sequence>
<dbReference type="EMBL" id="AZEA01000011">
    <property type="protein sequence ID" value="KRK88199.1"/>
    <property type="molecule type" value="Genomic_DNA"/>
</dbReference>
<evidence type="ECO:0000313" key="1">
    <source>
        <dbReference type="EMBL" id="KRK88199.1"/>
    </source>
</evidence>
<protein>
    <submittedName>
        <fullName evidence="1">Uncharacterized protein</fullName>
    </submittedName>
</protein>
<dbReference type="Proteomes" id="UP000051581">
    <property type="component" value="Unassembled WGS sequence"/>
</dbReference>